<dbReference type="GO" id="GO:0016705">
    <property type="term" value="F:oxidoreductase activity, acting on paired donors, with incorporation or reduction of molecular oxygen"/>
    <property type="evidence" value="ECO:0007669"/>
    <property type="project" value="InterPro"/>
</dbReference>
<evidence type="ECO:0000256" key="2">
    <source>
        <dbReference type="ARBA" id="ARBA00022617"/>
    </source>
</evidence>
<evidence type="ECO:0000256" key="4">
    <source>
        <dbReference type="ARBA" id="ARBA00023002"/>
    </source>
</evidence>
<keyword evidence="3 7" id="KW-0479">Metal-binding</keyword>
<name>Q0RIE2_FRAAA</name>
<evidence type="ECO:0000313" key="10">
    <source>
        <dbReference type="Proteomes" id="UP000000657"/>
    </source>
</evidence>
<dbReference type="HOGENOM" id="CLU_033716_1_1_11"/>
<feature type="region of interest" description="Disordered" evidence="8">
    <location>
        <begin position="1"/>
        <end position="21"/>
    </location>
</feature>
<dbReference type="PRINTS" id="PR00385">
    <property type="entry name" value="P450"/>
</dbReference>
<evidence type="ECO:0000256" key="3">
    <source>
        <dbReference type="ARBA" id="ARBA00022723"/>
    </source>
</evidence>
<keyword evidence="6 7" id="KW-0503">Monooxygenase</keyword>
<evidence type="ECO:0000256" key="1">
    <source>
        <dbReference type="ARBA" id="ARBA00010617"/>
    </source>
</evidence>
<dbReference type="EMBL" id="CT573213">
    <property type="protein sequence ID" value="CAJ62727.1"/>
    <property type="molecule type" value="Genomic_DNA"/>
</dbReference>
<dbReference type="eggNOG" id="COG2124">
    <property type="taxonomic scope" value="Bacteria"/>
</dbReference>
<dbReference type="EC" id="1.14.99.28" evidence="9"/>
<evidence type="ECO:0000256" key="6">
    <source>
        <dbReference type="ARBA" id="ARBA00023033"/>
    </source>
</evidence>
<dbReference type="GO" id="GO:0005506">
    <property type="term" value="F:iron ion binding"/>
    <property type="evidence" value="ECO:0007669"/>
    <property type="project" value="InterPro"/>
</dbReference>
<dbReference type="GO" id="GO:0020037">
    <property type="term" value="F:heme binding"/>
    <property type="evidence" value="ECO:0007669"/>
    <property type="project" value="InterPro"/>
</dbReference>
<dbReference type="KEGG" id="fal:FRAAL4085"/>
<dbReference type="InterPro" id="IPR002397">
    <property type="entry name" value="Cyt_P450_B"/>
</dbReference>
<keyword evidence="4 7" id="KW-0560">Oxidoreductase</keyword>
<dbReference type="Pfam" id="PF00067">
    <property type="entry name" value="p450"/>
    <property type="match status" value="1"/>
</dbReference>
<accession>Q0RIE2</accession>
<dbReference type="PROSITE" id="PS00086">
    <property type="entry name" value="CYTOCHROME_P450"/>
    <property type="match status" value="1"/>
</dbReference>
<organism evidence="9 10">
    <name type="scientific">Frankia alni (strain DSM 45986 / CECT 9034 / ACN14a)</name>
    <dbReference type="NCBI Taxonomy" id="326424"/>
    <lineage>
        <taxon>Bacteria</taxon>
        <taxon>Bacillati</taxon>
        <taxon>Actinomycetota</taxon>
        <taxon>Actinomycetes</taxon>
        <taxon>Frankiales</taxon>
        <taxon>Frankiaceae</taxon>
        <taxon>Frankia</taxon>
    </lineage>
</organism>
<evidence type="ECO:0000256" key="5">
    <source>
        <dbReference type="ARBA" id="ARBA00023004"/>
    </source>
</evidence>
<evidence type="ECO:0000313" key="9">
    <source>
        <dbReference type="EMBL" id="CAJ62727.1"/>
    </source>
</evidence>
<dbReference type="Proteomes" id="UP000000657">
    <property type="component" value="Chromosome"/>
</dbReference>
<protein>
    <submittedName>
        <fullName evidence="9">Cytochrome P450-SU1 (P450-CVA1) (CYP105A1)</fullName>
        <ecNumber evidence="9">1.14.99.28</ecNumber>
    </submittedName>
</protein>
<gene>
    <name evidence="9" type="ordered locus">FRAAL4085</name>
</gene>
<comment type="similarity">
    <text evidence="1 7">Belongs to the cytochrome P450 family.</text>
</comment>
<dbReference type="AlphaFoldDB" id="Q0RIE2"/>
<keyword evidence="10" id="KW-1185">Reference proteome</keyword>
<proteinExistence type="inferred from homology"/>
<dbReference type="InterPro" id="IPR001128">
    <property type="entry name" value="Cyt_P450"/>
</dbReference>
<sequence length="395" mass="43976">MTQAPQYPQTRTCPYEPPPAYKEIGQEGPVVKVSLFDGRESWMVTGYRESREILTHPNLSSLRTHPNFPIVAPRFRSPVARSLALLAMDPPIHDVYRRYLNPHFSLRSVRAMRPELERIIAGYVDRIIDHGPPADLIEMLAVPMPSLIICHHLGVPYADHDFFQDCSGKVMLAGEEEAGKAAQDLVEYLDNLVTEQQRNPTDGLIGQLVRERVSDGDIGHDELVSIALVLLIAAHETTASTLAIGIINLLGHPEELAKLRADISLLPGAIEELLRYVATTDLVAVRIAKGDIEIAGHHIREGEPVLVSGTLANRDPQVHQRADEFDIQRDDTFHLTFGFGIHQCLGQNLARLEIELALRELITRLPGLRLAVPMEELPILSAGTVQRVLELPVEW</sequence>
<dbReference type="PANTHER" id="PTHR46696:SF1">
    <property type="entry name" value="CYTOCHROME P450 YJIB-RELATED"/>
    <property type="match status" value="1"/>
</dbReference>
<reference evidence="9 10" key="1">
    <citation type="journal article" date="2007" name="Genome Res.">
        <title>Genome characteristics of facultatively symbiotic Frankia sp. strains reflect host range and host plant biogeography.</title>
        <authorList>
            <person name="Normand P."/>
            <person name="Lapierre P."/>
            <person name="Tisa L.S."/>
            <person name="Gogarten J.P."/>
            <person name="Alloisio N."/>
            <person name="Bagnarol E."/>
            <person name="Bassi C.A."/>
            <person name="Berry A.M."/>
            <person name="Bickhart D.M."/>
            <person name="Choisne N."/>
            <person name="Couloux A."/>
            <person name="Cournoyer B."/>
            <person name="Cruveiller S."/>
            <person name="Daubin V."/>
            <person name="Demange N."/>
            <person name="Francino M.P."/>
            <person name="Goltsman E."/>
            <person name="Huang Y."/>
            <person name="Kopp O.R."/>
            <person name="Labarre L."/>
            <person name="Lapidus A."/>
            <person name="Lavire C."/>
            <person name="Marechal J."/>
            <person name="Martinez M."/>
            <person name="Mastronunzio J.E."/>
            <person name="Mullin B.C."/>
            <person name="Niemann J."/>
            <person name="Pujic P."/>
            <person name="Rawnsley T."/>
            <person name="Rouy Z."/>
            <person name="Schenowitz C."/>
            <person name="Sellstedt A."/>
            <person name="Tavares F."/>
            <person name="Tomkins J.P."/>
            <person name="Vallenet D."/>
            <person name="Valverde C."/>
            <person name="Wall L.G."/>
            <person name="Wang Y."/>
            <person name="Medigue C."/>
            <person name="Benson D.R."/>
        </authorList>
    </citation>
    <scope>NUCLEOTIDE SEQUENCE [LARGE SCALE GENOMIC DNA]</scope>
    <source>
        <strain evidence="10">DSM 45986 / CECT 9034 / ACN14a</strain>
    </source>
</reference>
<dbReference type="PRINTS" id="PR00359">
    <property type="entry name" value="BP450"/>
</dbReference>
<dbReference type="InterPro" id="IPR017972">
    <property type="entry name" value="Cyt_P450_CS"/>
</dbReference>
<dbReference type="GO" id="GO:0004497">
    <property type="term" value="F:monooxygenase activity"/>
    <property type="evidence" value="ECO:0007669"/>
    <property type="project" value="UniProtKB-KW"/>
</dbReference>
<dbReference type="CDD" id="cd11030">
    <property type="entry name" value="CYP105-like"/>
    <property type="match status" value="1"/>
</dbReference>
<dbReference type="PANTHER" id="PTHR46696">
    <property type="entry name" value="P450, PUTATIVE (EUROFUNG)-RELATED"/>
    <property type="match status" value="1"/>
</dbReference>
<evidence type="ECO:0000256" key="8">
    <source>
        <dbReference type="SAM" id="MobiDB-lite"/>
    </source>
</evidence>
<dbReference type="SUPFAM" id="SSF48264">
    <property type="entry name" value="Cytochrome P450"/>
    <property type="match status" value="1"/>
</dbReference>
<dbReference type="STRING" id="326424.FRAAL4085"/>
<keyword evidence="5 7" id="KW-0408">Iron</keyword>
<dbReference type="Gene3D" id="1.10.630.10">
    <property type="entry name" value="Cytochrome P450"/>
    <property type="match status" value="1"/>
</dbReference>
<dbReference type="FunFam" id="1.10.630.10:FF:000018">
    <property type="entry name" value="Cytochrome P450 monooxygenase"/>
    <property type="match status" value="1"/>
</dbReference>
<feature type="compositionally biased region" description="Polar residues" evidence="8">
    <location>
        <begin position="1"/>
        <end position="12"/>
    </location>
</feature>
<dbReference type="InterPro" id="IPR036396">
    <property type="entry name" value="Cyt_P450_sf"/>
</dbReference>
<dbReference type="RefSeq" id="WP_011605215.1">
    <property type="nucleotide sequence ID" value="NC_008278.1"/>
</dbReference>
<keyword evidence="2 7" id="KW-0349">Heme</keyword>
<evidence type="ECO:0000256" key="7">
    <source>
        <dbReference type="RuleBase" id="RU000461"/>
    </source>
</evidence>